<comment type="caution">
    <text evidence="2">The sequence shown here is derived from an EMBL/GenBank/DDBJ whole genome shotgun (WGS) entry which is preliminary data.</text>
</comment>
<dbReference type="Pfam" id="PF09669">
    <property type="entry name" value="Phage_pRha"/>
    <property type="match status" value="1"/>
</dbReference>
<dbReference type="InterPro" id="IPR005039">
    <property type="entry name" value="Ant_C"/>
</dbReference>
<dbReference type="EMBL" id="JANKAU010000008">
    <property type="protein sequence ID" value="MCR1915264.1"/>
    <property type="molecule type" value="Genomic_DNA"/>
</dbReference>
<organism evidence="2 3">
    <name type="scientific">Lactobacillus johnsonii</name>
    <dbReference type="NCBI Taxonomy" id="33959"/>
    <lineage>
        <taxon>Bacteria</taxon>
        <taxon>Bacillati</taxon>
        <taxon>Bacillota</taxon>
        <taxon>Bacilli</taxon>
        <taxon>Lactobacillales</taxon>
        <taxon>Lactobacillaceae</taxon>
        <taxon>Lactobacillus</taxon>
    </lineage>
</organism>
<dbReference type="RefSeq" id="WP_257579046.1">
    <property type="nucleotide sequence ID" value="NZ_JANKAU010000008.1"/>
</dbReference>
<name>A0AAW5LSQ0_LACJH</name>
<evidence type="ECO:0000313" key="3">
    <source>
        <dbReference type="Proteomes" id="UP001206357"/>
    </source>
</evidence>
<dbReference type="AlphaFoldDB" id="A0AAW5LSQ0"/>
<dbReference type="InterPro" id="IPR014054">
    <property type="entry name" value="Phage_regulatory_Rha"/>
</dbReference>
<dbReference type="Proteomes" id="UP001206357">
    <property type="component" value="Unassembled WGS sequence"/>
</dbReference>
<reference evidence="2" key="1">
    <citation type="submission" date="2022-07" db="EMBL/GenBank/DDBJ databases">
        <title>Enhanced cultured diversity of the mouse gut microbiota enables custom-made synthetic communities.</title>
        <authorList>
            <person name="Afrizal A."/>
        </authorList>
    </citation>
    <scope>NUCLEOTIDE SEQUENCE</scope>
    <source>
        <strain evidence="2">DSM 100219</strain>
    </source>
</reference>
<evidence type="ECO:0000259" key="1">
    <source>
        <dbReference type="Pfam" id="PF03374"/>
    </source>
</evidence>
<evidence type="ECO:0000313" key="2">
    <source>
        <dbReference type="EMBL" id="MCR1915264.1"/>
    </source>
</evidence>
<sequence length="257" mass="29521">MELLNFEGQQVLDSREVAKVIGKRHDHLVRDIDVYISDIQENPNLGNGSTTVFFIPSTYKLSNGRQYRNYLLTKQGCEFVANKMTGKKGNQFTAQYVSLFNQMKTTLSQPELIMEQLRKEWDIPTTLGGALQLAANQQVEIEKMKPKVDYYEKQMRNPGLMTATEIAKDYGWSAATLNKELHKRGVIFKQGKHWVPYSRYAGKGYTQYEPFDYQHSNGQPGVHNNLKWTQRGKKFIYDLLAEDGIKPVVEQMGLLEA</sequence>
<dbReference type="NCBIfam" id="TIGR02681">
    <property type="entry name" value="phage_pRha"/>
    <property type="match status" value="1"/>
</dbReference>
<dbReference type="Pfam" id="PF03374">
    <property type="entry name" value="ANT"/>
    <property type="match status" value="1"/>
</dbReference>
<proteinExistence type="predicted"/>
<gene>
    <name evidence="2" type="ORF">NSA17_07460</name>
</gene>
<dbReference type="GO" id="GO:0003677">
    <property type="term" value="F:DNA binding"/>
    <property type="evidence" value="ECO:0007669"/>
    <property type="project" value="InterPro"/>
</dbReference>
<accession>A0AAW5LSQ0</accession>
<protein>
    <submittedName>
        <fullName evidence="2">Phage regulatory protein/antirepressor Ant</fullName>
    </submittedName>
</protein>
<feature type="domain" description="Antirepressor protein C-terminal" evidence="1">
    <location>
        <begin position="140"/>
        <end position="242"/>
    </location>
</feature>